<dbReference type="InterPro" id="IPR025659">
    <property type="entry name" value="Tubby-like_C"/>
</dbReference>
<dbReference type="InterPro" id="IPR038595">
    <property type="entry name" value="LOR_sf"/>
</dbReference>
<comment type="similarity">
    <text evidence="1">Belongs to the LOR family.</text>
</comment>
<organism evidence="2 3">
    <name type="scientific">Neocallimastix californiae</name>
    <dbReference type="NCBI Taxonomy" id="1754190"/>
    <lineage>
        <taxon>Eukaryota</taxon>
        <taxon>Fungi</taxon>
        <taxon>Fungi incertae sedis</taxon>
        <taxon>Chytridiomycota</taxon>
        <taxon>Chytridiomycota incertae sedis</taxon>
        <taxon>Neocallimastigomycetes</taxon>
        <taxon>Neocallimastigales</taxon>
        <taxon>Neocallimastigaceae</taxon>
        <taxon>Neocallimastix</taxon>
    </lineage>
</organism>
<evidence type="ECO:0000256" key="1">
    <source>
        <dbReference type="ARBA" id="ARBA00005437"/>
    </source>
</evidence>
<dbReference type="Proteomes" id="UP000193920">
    <property type="component" value="Unassembled WGS sequence"/>
</dbReference>
<evidence type="ECO:0000313" key="3">
    <source>
        <dbReference type="Proteomes" id="UP000193920"/>
    </source>
</evidence>
<evidence type="ECO:0008006" key="4">
    <source>
        <dbReference type="Google" id="ProtNLM"/>
    </source>
</evidence>
<reference evidence="2 3" key="1">
    <citation type="submission" date="2016-08" db="EMBL/GenBank/DDBJ databases">
        <title>A Parts List for Fungal Cellulosomes Revealed by Comparative Genomics.</title>
        <authorList>
            <consortium name="DOE Joint Genome Institute"/>
            <person name="Haitjema C.H."/>
            <person name="Gilmore S.P."/>
            <person name="Henske J.K."/>
            <person name="Solomon K.V."/>
            <person name="De Groot R."/>
            <person name="Kuo A."/>
            <person name="Mondo S.J."/>
            <person name="Salamov A.A."/>
            <person name="Labutti K."/>
            <person name="Zhao Z."/>
            <person name="Chiniquy J."/>
            <person name="Barry K."/>
            <person name="Brewer H.M."/>
            <person name="Purvine S.O."/>
            <person name="Wright A.T."/>
            <person name="Boxma B."/>
            <person name="Van Alen T."/>
            <person name="Hackstein J.H."/>
            <person name="Baker S.E."/>
            <person name="Grigoriev I.V."/>
            <person name="O'Malley M.A."/>
        </authorList>
    </citation>
    <scope>NUCLEOTIDE SEQUENCE [LARGE SCALE GENOMIC DNA]</scope>
    <source>
        <strain evidence="2 3">G1</strain>
    </source>
</reference>
<keyword evidence="3" id="KW-1185">Reference proteome</keyword>
<gene>
    <name evidence="2" type="ORF">LY90DRAFT_502811</name>
</gene>
<accession>A0A1Y2EQV8</accession>
<dbReference type="Pfam" id="PF04525">
    <property type="entry name" value="LOR"/>
    <property type="match status" value="1"/>
</dbReference>
<dbReference type="AlphaFoldDB" id="A0A1Y2EQV8"/>
<dbReference type="SUPFAM" id="SSF54518">
    <property type="entry name" value="Tubby C-terminal domain-like"/>
    <property type="match status" value="1"/>
</dbReference>
<sequence>MVQIPNICIVYSFILYSRFLTSKRILYKKEFSIRILCKNYEIIEKNLVTPKNNIVVTNEKYSFKHPISVLVKDKVLLYNSDFDIKDINGITYFKCKLKSFGKVHICDTFGNLIYNFSLKNLTFLKTINFFEGKLEYNNIGHITPEQSIIEEEFDGEFFNKVTSKKEEFKLKCDVVRKSAVILYKKDAICKINRNVKGYYTVDIAEGVDVAFIIGLVISYDKLN</sequence>
<dbReference type="Gene3D" id="2.40.160.200">
    <property type="entry name" value="LURP1-related"/>
    <property type="match status" value="1"/>
</dbReference>
<dbReference type="EMBL" id="MCOG01000031">
    <property type="protein sequence ID" value="ORY73961.1"/>
    <property type="molecule type" value="Genomic_DNA"/>
</dbReference>
<evidence type="ECO:0000313" key="2">
    <source>
        <dbReference type="EMBL" id="ORY73961.1"/>
    </source>
</evidence>
<protein>
    <recommendedName>
        <fullName evidence="4">Tubby C-terminal domain-containing protein</fullName>
    </recommendedName>
</protein>
<name>A0A1Y2EQV8_9FUNG</name>
<dbReference type="InterPro" id="IPR007612">
    <property type="entry name" value="LOR"/>
</dbReference>
<proteinExistence type="inferred from homology"/>
<comment type="caution">
    <text evidence="2">The sequence shown here is derived from an EMBL/GenBank/DDBJ whole genome shotgun (WGS) entry which is preliminary data.</text>
</comment>